<dbReference type="GeneID" id="93007682"/>
<proteinExistence type="predicted"/>
<evidence type="ECO:0000313" key="2">
    <source>
        <dbReference type="Proteomes" id="UP001260090"/>
    </source>
</evidence>
<evidence type="ECO:0008006" key="3">
    <source>
        <dbReference type="Google" id="ProtNLM"/>
    </source>
</evidence>
<organism evidence="1 2">
    <name type="scientific">Bacillus tropicus</name>
    <dbReference type="NCBI Taxonomy" id="2026188"/>
    <lineage>
        <taxon>Bacteria</taxon>
        <taxon>Bacillati</taxon>
        <taxon>Bacillota</taxon>
        <taxon>Bacilli</taxon>
        <taxon>Bacillales</taxon>
        <taxon>Bacillaceae</taxon>
        <taxon>Bacillus</taxon>
        <taxon>Bacillus cereus group</taxon>
    </lineage>
</organism>
<name>A0ABD7ZWQ7_9BACI</name>
<sequence>MKKVTISLLGIITAVTFTFGGFVVSKENVKPIDVIKYSEGHTGG</sequence>
<protein>
    <recommendedName>
        <fullName evidence="3">Phr family secreted Rap phosphatase inhibitor</fullName>
    </recommendedName>
</protein>
<reference evidence="1 2" key="1">
    <citation type="submission" date="2023-03" db="EMBL/GenBank/DDBJ databases">
        <title>Plant growth-promoting bacteria for biocontrol of bacterial wilt in tomato.</title>
        <authorList>
            <person name="Song J."/>
            <person name="Jin Y.J."/>
        </authorList>
    </citation>
    <scope>NUCLEOTIDE SEQUENCE [LARGE SCALE GENOMIC DNA]</scope>
    <source>
        <strain evidence="1 2">T36S-23</strain>
    </source>
</reference>
<dbReference type="RefSeq" id="WP_001969442.1">
    <property type="nucleotide sequence ID" value="NZ_CP020937.1"/>
</dbReference>
<dbReference type="Proteomes" id="UP001260090">
    <property type="component" value="Chromosome"/>
</dbReference>
<accession>A0ABD7ZWQ7</accession>
<dbReference type="EMBL" id="CP119875">
    <property type="protein sequence ID" value="WMY17395.1"/>
    <property type="molecule type" value="Genomic_DNA"/>
</dbReference>
<gene>
    <name evidence="1" type="ORF">P3F89_10245</name>
</gene>
<evidence type="ECO:0000313" key="1">
    <source>
        <dbReference type="EMBL" id="WMY17395.1"/>
    </source>
</evidence>
<dbReference type="AlphaFoldDB" id="A0ABD7ZWQ7"/>